<reference evidence="2" key="2">
    <citation type="submission" date="2020-11" db="EMBL/GenBank/DDBJ databases">
        <authorList>
            <person name="McCartney M.A."/>
            <person name="Auch B."/>
            <person name="Kono T."/>
            <person name="Mallez S."/>
            <person name="Becker A."/>
            <person name="Gohl D.M."/>
            <person name="Silverstein K.A.T."/>
            <person name="Koren S."/>
            <person name="Bechman K.B."/>
            <person name="Herman A."/>
            <person name="Abrahante J.E."/>
            <person name="Garbe J."/>
        </authorList>
    </citation>
    <scope>NUCLEOTIDE SEQUENCE</scope>
    <source>
        <strain evidence="2">Duluth1</strain>
        <tissue evidence="2">Whole animal</tissue>
    </source>
</reference>
<evidence type="ECO:0000313" key="3">
    <source>
        <dbReference type="Proteomes" id="UP000828390"/>
    </source>
</evidence>
<protein>
    <submittedName>
        <fullName evidence="2">Uncharacterized protein</fullName>
    </submittedName>
</protein>
<name>A0A9D4CHE1_DREPO</name>
<keyword evidence="3" id="KW-1185">Reference proteome</keyword>
<organism evidence="2 3">
    <name type="scientific">Dreissena polymorpha</name>
    <name type="common">Zebra mussel</name>
    <name type="synonym">Mytilus polymorpha</name>
    <dbReference type="NCBI Taxonomy" id="45954"/>
    <lineage>
        <taxon>Eukaryota</taxon>
        <taxon>Metazoa</taxon>
        <taxon>Spiralia</taxon>
        <taxon>Lophotrochozoa</taxon>
        <taxon>Mollusca</taxon>
        <taxon>Bivalvia</taxon>
        <taxon>Autobranchia</taxon>
        <taxon>Heteroconchia</taxon>
        <taxon>Euheterodonta</taxon>
        <taxon>Imparidentia</taxon>
        <taxon>Neoheterodontei</taxon>
        <taxon>Myida</taxon>
        <taxon>Dreissenoidea</taxon>
        <taxon>Dreissenidae</taxon>
        <taxon>Dreissena</taxon>
    </lineage>
</organism>
<accession>A0A9D4CHE1</accession>
<reference evidence="2" key="1">
    <citation type="journal article" date="2019" name="bioRxiv">
        <title>The Genome of the Zebra Mussel, Dreissena polymorpha: A Resource for Invasive Species Research.</title>
        <authorList>
            <person name="McCartney M.A."/>
            <person name="Auch B."/>
            <person name="Kono T."/>
            <person name="Mallez S."/>
            <person name="Zhang Y."/>
            <person name="Obille A."/>
            <person name="Becker A."/>
            <person name="Abrahante J.E."/>
            <person name="Garbe J."/>
            <person name="Badalamenti J.P."/>
            <person name="Herman A."/>
            <person name="Mangelson H."/>
            <person name="Liachko I."/>
            <person name="Sullivan S."/>
            <person name="Sone E.D."/>
            <person name="Koren S."/>
            <person name="Silverstein K.A.T."/>
            <person name="Beckman K.B."/>
            <person name="Gohl D.M."/>
        </authorList>
    </citation>
    <scope>NUCLEOTIDE SEQUENCE</scope>
    <source>
        <strain evidence="2">Duluth1</strain>
        <tissue evidence="2">Whole animal</tissue>
    </source>
</reference>
<comment type="caution">
    <text evidence="2">The sequence shown here is derived from an EMBL/GenBank/DDBJ whole genome shotgun (WGS) entry which is preliminary data.</text>
</comment>
<proteinExistence type="predicted"/>
<dbReference type="Proteomes" id="UP000828390">
    <property type="component" value="Unassembled WGS sequence"/>
</dbReference>
<evidence type="ECO:0000313" key="2">
    <source>
        <dbReference type="EMBL" id="KAH3725328.1"/>
    </source>
</evidence>
<sequence>MHTYSGPANAVSGNPDTGSLRSTNREEQQVVRTADIKAYGKHKNKFKKAKKKYIKFLNTGTFNKILPMNSQSKQEMYKELKQSNYRIHVIPAQMFEDARRYGEINIFQLEYTYLHPASSSYVFAIPVYRNGHINLIDRNCNDNYN</sequence>
<dbReference type="EMBL" id="JAIWYP010000012">
    <property type="protein sequence ID" value="KAH3725328.1"/>
    <property type="molecule type" value="Genomic_DNA"/>
</dbReference>
<gene>
    <name evidence="2" type="ORF">DPMN_051162</name>
</gene>
<dbReference type="AlphaFoldDB" id="A0A9D4CHE1"/>
<evidence type="ECO:0000256" key="1">
    <source>
        <dbReference type="SAM" id="MobiDB-lite"/>
    </source>
</evidence>
<feature type="compositionally biased region" description="Polar residues" evidence="1">
    <location>
        <begin position="11"/>
        <end position="22"/>
    </location>
</feature>
<feature type="region of interest" description="Disordered" evidence="1">
    <location>
        <begin position="1"/>
        <end position="27"/>
    </location>
</feature>